<feature type="signal peptide" evidence="1">
    <location>
        <begin position="1"/>
        <end position="25"/>
    </location>
</feature>
<accession>A0ABS0J4N7</accession>
<dbReference type="InterPro" id="IPR027396">
    <property type="entry name" value="DsrEFH-like"/>
</dbReference>
<evidence type="ECO:0000256" key="1">
    <source>
        <dbReference type="SAM" id="SignalP"/>
    </source>
</evidence>
<evidence type="ECO:0000313" key="3">
    <source>
        <dbReference type="Proteomes" id="UP001194469"/>
    </source>
</evidence>
<keyword evidence="1" id="KW-0732">Signal</keyword>
<dbReference type="InterPro" id="IPR003787">
    <property type="entry name" value="Sulphur_relay_DsrE/F-like"/>
</dbReference>
<dbReference type="Proteomes" id="UP001194469">
    <property type="component" value="Unassembled WGS sequence"/>
</dbReference>
<name>A0ABS0J4N7_9BACT</name>
<protein>
    <submittedName>
        <fullName evidence="2">DsrE family protein</fullName>
    </submittedName>
</protein>
<proteinExistence type="predicted"/>
<keyword evidence="3" id="KW-1185">Reference proteome</keyword>
<dbReference type="RefSeq" id="WP_196609146.1">
    <property type="nucleotide sequence ID" value="NZ_VRYY01000224.1"/>
</dbReference>
<feature type="chain" id="PRO_5045800432" evidence="1">
    <location>
        <begin position="26"/>
        <end position="145"/>
    </location>
</feature>
<evidence type="ECO:0000313" key="2">
    <source>
        <dbReference type="EMBL" id="MBG3877137.1"/>
    </source>
</evidence>
<dbReference type="EMBL" id="VRYY01000224">
    <property type="protein sequence ID" value="MBG3877137.1"/>
    <property type="molecule type" value="Genomic_DNA"/>
</dbReference>
<organism evidence="2 3">
    <name type="scientific">Nitratidesulfovibrio oxamicus</name>
    <dbReference type="NCBI Taxonomy" id="32016"/>
    <lineage>
        <taxon>Bacteria</taxon>
        <taxon>Pseudomonadati</taxon>
        <taxon>Thermodesulfobacteriota</taxon>
        <taxon>Desulfovibrionia</taxon>
        <taxon>Desulfovibrionales</taxon>
        <taxon>Desulfovibrionaceae</taxon>
        <taxon>Nitratidesulfovibrio</taxon>
    </lineage>
</organism>
<reference evidence="2 3" key="1">
    <citation type="submission" date="2019-08" db="EMBL/GenBank/DDBJ databases">
        <authorList>
            <person name="Luo N."/>
        </authorList>
    </citation>
    <scope>NUCLEOTIDE SEQUENCE [LARGE SCALE GENOMIC DNA]</scope>
    <source>
        <strain evidence="2 3">NCIMB 9442</strain>
    </source>
</reference>
<sequence length="145" mass="15772">MRYGRWLAALAAWLFLLSAGLPAHAAPAAEDKDAPLFINLTSDEGHRTLMGIGYGVNQLQRGHPLTLFLNDRAVVLAARGNEAKYQEQQRMLVKLVGSGATVYVCPTCMKQYGVQQADLLPGLATSTPDLTGAALFRENTRTLSW</sequence>
<dbReference type="SUPFAM" id="SSF75169">
    <property type="entry name" value="DsrEFH-like"/>
    <property type="match status" value="1"/>
</dbReference>
<dbReference type="Pfam" id="PF02635">
    <property type="entry name" value="DsrE"/>
    <property type="match status" value="1"/>
</dbReference>
<dbReference type="Gene3D" id="3.40.1260.10">
    <property type="entry name" value="DsrEFH-like"/>
    <property type="match status" value="1"/>
</dbReference>
<gene>
    <name evidence="2" type="ORF">FVW20_08960</name>
</gene>
<comment type="caution">
    <text evidence="2">The sequence shown here is derived from an EMBL/GenBank/DDBJ whole genome shotgun (WGS) entry which is preliminary data.</text>
</comment>